<dbReference type="PANTHER" id="PTHR43788:SF8">
    <property type="entry name" value="DNA-BINDING PROTEIN SMUBP-2"/>
    <property type="match status" value="1"/>
</dbReference>
<comment type="similarity">
    <text evidence="1">Belongs to the DNA2/NAM7 helicase family.</text>
</comment>
<dbReference type="GO" id="GO:0016787">
    <property type="term" value="F:hydrolase activity"/>
    <property type="evidence" value="ECO:0007669"/>
    <property type="project" value="UniProtKB-KW"/>
</dbReference>
<proteinExistence type="inferred from homology"/>
<evidence type="ECO:0000256" key="6">
    <source>
        <dbReference type="SAM" id="Coils"/>
    </source>
</evidence>
<dbReference type="InterPro" id="IPR050534">
    <property type="entry name" value="Coronavir_polyprotein_1ab"/>
</dbReference>
<keyword evidence="4" id="KW-0347">Helicase</keyword>
<protein>
    <recommendedName>
        <fullName evidence="12">DNA2/NAM7 helicase-like C-terminal domain-containing protein</fullName>
    </recommendedName>
</protein>
<keyword evidence="11" id="KW-1185">Reference proteome</keyword>
<evidence type="ECO:0000256" key="7">
    <source>
        <dbReference type="SAM" id="MobiDB-lite"/>
    </source>
</evidence>
<feature type="compositionally biased region" description="Acidic residues" evidence="7">
    <location>
        <begin position="482"/>
        <end position="492"/>
    </location>
</feature>
<organism evidence="10 11">
    <name type="scientific">Diploscapter pachys</name>
    <dbReference type="NCBI Taxonomy" id="2018661"/>
    <lineage>
        <taxon>Eukaryota</taxon>
        <taxon>Metazoa</taxon>
        <taxon>Ecdysozoa</taxon>
        <taxon>Nematoda</taxon>
        <taxon>Chromadorea</taxon>
        <taxon>Rhabditida</taxon>
        <taxon>Rhabditina</taxon>
        <taxon>Rhabditomorpha</taxon>
        <taxon>Rhabditoidea</taxon>
        <taxon>Rhabditidae</taxon>
        <taxon>Diploscapter</taxon>
    </lineage>
</organism>
<comment type="caution">
    <text evidence="10">The sequence shown here is derived from an EMBL/GenBank/DDBJ whole genome shotgun (WGS) entry which is preliminary data.</text>
</comment>
<feature type="compositionally biased region" description="Polar residues" evidence="7">
    <location>
        <begin position="1"/>
        <end position="10"/>
    </location>
</feature>
<dbReference type="Gene3D" id="3.40.50.300">
    <property type="entry name" value="P-loop containing nucleotide triphosphate hydrolases"/>
    <property type="match status" value="2"/>
</dbReference>
<dbReference type="InterPro" id="IPR027417">
    <property type="entry name" value="P-loop_NTPase"/>
</dbReference>
<dbReference type="Proteomes" id="UP000218231">
    <property type="component" value="Unassembled WGS sequence"/>
</dbReference>
<name>A0A2A2K7Q2_9BILA</name>
<keyword evidence="3" id="KW-0378">Hydrolase</keyword>
<evidence type="ECO:0000256" key="1">
    <source>
        <dbReference type="ARBA" id="ARBA00007913"/>
    </source>
</evidence>
<feature type="region of interest" description="Disordered" evidence="7">
    <location>
        <begin position="1"/>
        <end position="20"/>
    </location>
</feature>
<dbReference type="OrthoDB" id="6513042at2759"/>
<reference evidence="10 11" key="1">
    <citation type="journal article" date="2017" name="Curr. Biol.">
        <title>Genome architecture and evolution of a unichromosomal asexual nematode.</title>
        <authorList>
            <person name="Fradin H."/>
            <person name="Zegar C."/>
            <person name="Gutwein M."/>
            <person name="Lucas J."/>
            <person name="Kovtun M."/>
            <person name="Corcoran D."/>
            <person name="Baugh L.R."/>
            <person name="Kiontke K."/>
            <person name="Gunsalus K."/>
            <person name="Fitch D.H."/>
            <person name="Piano F."/>
        </authorList>
    </citation>
    <scope>NUCLEOTIDE SEQUENCE [LARGE SCALE GENOMIC DNA]</scope>
    <source>
        <strain evidence="10">PF1309</strain>
    </source>
</reference>
<feature type="coiled-coil region" evidence="6">
    <location>
        <begin position="661"/>
        <end position="688"/>
    </location>
</feature>
<dbReference type="InterPro" id="IPR041677">
    <property type="entry name" value="DNA2/NAM7_AAA_11"/>
</dbReference>
<dbReference type="AlphaFoldDB" id="A0A2A2K7Q2"/>
<evidence type="ECO:0000256" key="5">
    <source>
        <dbReference type="ARBA" id="ARBA00022840"/>
    </source>
</evidence>
<keyword evidence="5" id="KW-0067">ATP-binding</keyword>
<sequence>MPSSAETTATHFEPPSLGAKPNKSLTRMLMNSSSIVRYWHAVELLQPQAAPKKKKRNKDYEPFFQDLPITARSLPWSATNVLGRQRLPNKRVWSHTLYAHLYDSLHVARRLEALYGADQGYKEPQTRESALFSLKFDELGQMVVDSFVLSSEAWFLGCAIHKRDWTSGFEDTQNALREDSKRLLGGVVSADALEEMTWQVRHHLGLDEFFGAQNRQHRFRSQPVDPKQPEQEDDPLNSFLLDDLVKVASALDQGHVSPPLARYLTEQHSEPRLHLDSRDADLPLIRCLAPARYPKGCWPADRHLGLVHSQQVAINSLLETLGDSHGLMGINGPPGTGKTTLLRDLIAAVVTERADVLASFEKASDAFLQDGREVASDGGTGRTTYALHPDLLGFEIVVASSNNGAVENITLELPQQDKIDASWLPQAAYFSELGGLVSGQPAWGLVSAALGSKAKRKQFVERLLDGRRPAKTSKAGLPVEAAELEDDNDDMDGLGASSAPAPQPPSPELPPVQGMTAWLNERIPRSKALTTTEKARVWQSAIARYRQATQAEQAARAQLDRLLTQIDAVVAARQQVKQAEQARQTHVEALRSLSDRQREVESSMLQPAREQLRQALQAITAHSAEKPGLLASLLSLWGARRAWAARQHLLDSGHALAREAFASAERQVQELCARRDAAAQQLAQDEQAIAQAIDLATTQIETTRSLALAGEARHLLTWLERGELDRSASTELREPWMLEGWRQARANVFIEALALHRTFYELEPTRLKANLDFITSVICNGHFAGMSPNALRCAWASLFMLVPVLSSTFASFARSFGSFGCGEIGWLLVDEAGQATPQATVGALWRSRRAVLVGDPLQLKPIVTVSDAVLEYMRNKYQVNAHWLPNRYSAQGLADLGTSWGRMAGPRAGKRWIGLPLVVHRRCDKPMFDLANLIAYDNAMVYGTLTPSPDKETPASLPTGWIHVAGPSSGNWVENEGIALERLLAKLDVDGVKRSDIAVITPFQDVRNQLKGRLPEKMVHGTIHTMQGKEAAVVILVLGGNSEQRGARDWAVEQPNLLNVAATRAKRRLYVIGDYHDWSTRLHLRDVMHWLPLLNRQPVTINAPA</sequence>
<evidence type="ECO:0000313" key="11">
    <source>
        <dbReference type="Proteomes" id="UP000218231"/>
    </source>
</evidence>
<dbReference type="SUPFAM" id="SSF52540">
    <property type="entry name" value="P-loop containing nucleoside triphosphate hydrolases"/>
    <property type="match status" value="1"/>
</dbReference>
<dbReference type="InterPro" id="IPR041679">
    <property type="entry name" value="DNA2/NAM7-like_C"/>
</dbReference>
<dbReference type="Pfam" id="PF13087">
    <property type="entry name" value="AAA_12"/>
    <property type="match status" value="1"/>
</dbReference>
<feature type="coiled-coil region" evidence="6">
    <location>
        <begin position="545"/>
        <end position="596"/>
    </location>
</feature>
<dbReference type="PANTHER" id="PTHR43788">
    <property type="entry name" value="DNA2/NAM7 HELICASE FAMILY MEMBER"/>
    <property type="match status" value="1"/>
</dbReference>
<evidence type="ECO:0008006" key="12">
    <source>
        <dbReference type="Google" id="ProtNLM"/>
    </source>
</evidence>
<feature type="domain" description="DNA2/NAM7 helicase helicase" evidence="8">
    <location>
        <begin position="817"/>
        <end position="863"/>
    </location>
</feature>
<dbReference type="STRING" id="2018661.A0A2A2K7Q2"/>
<feature type="region of interest" description="Disordered" evidence="7">
    <location>
        <begin position="471"/>
        <end position="509"/>
    </location>
</feature>
<dbReference type="EMBL" id="LIAE01009381">
    <property type="protein sequence ID" value="PAV69954.1"/>
    <property type="molecule type" value="Genomic_DNA"/>
</dbReference>
<evidence type="ECO:0000256" key="2">
    <source>
        <dbReference type="ARBA" id="ARBA00022741"/>
    </source>
</evidence>
<dbReference type="GO" id="GO:0005524">
    <property type="term" value="F:ATP binding"/>
    <property type="evidence" value="ECO:0007669"/>
    <property type="project" value="UniProtKB-KW"/>
</dbReference>
<evidence type="ECO:0000313" key="10">
    <source>
        <dbReference type="EMBL" id="PAV69954.1"/>
    </source>
</evidence>
<keyword evidence="2" id="KW-0547">Nucleotide-binding</keyword>
<evidence type="ECO:0000259" key="9">
    <source>
        <dbReference type="Pfam" id="PF13087"/>
    </source>
</evidence>
<feature type="domain" description="DNA2/NAM7 helicase-like C-terminal" evidence="9">
    <location>
        <begin position="974"/>
        <end position="1074"/>
    </location>
</feature>
<dbReference type="InterPro" id="IPR047187">
    <property type="entry name" value="SF1_C_Upf1"/>
</dbReference>
<evidence type="ECO:0000259" key="8">
    <source>
        <dbReference type="Pfam" id="PF13086"/>
    </source>
</evidence>
<dbReference type="Pfam" id="PF13086">
    <property type="entry name" value="AAA_11"/>
    <property type="match status" value="1"/>
</dbReference>
<dbReference type="CDD" id="cd18808">
    <property type="entry name" value="SF1_C_Upf1"/>
    <property type="match status" value="1"/>
</dbReference>
<gene>
    <name evidence="10" type="ORF">WR25_01248</name>
</gene>
<keyword evidence="6" id="KW-0175">Coiled coil</keyword>
<evidence type="ECO:0000256" key="4">
    <source>
        <dbReference type="ARBA" id="ARBA00022806"/>
    </source>
</evidence>
<accession>A0A2A2K7Q2</accession>
<dbReference type="GO" id="GO:0003678">
    <property type="term" value="F:DNA helicase activity"/>
    <property type="evidence" value="ECO:0007669"/>
    <property type="project" value="UniProtKB-ARBA"/>
</dbReference>
<evidence type="ECO:0000256" key="3">
    <source>
        <dbReference type="ARBA" id="ARBA00022801"/>
    </source>
</evidence>